<keyword evidence="3" id="KW-1185">Reference proteome</keyword>
<feature type="compositionally biased region" description="Polar residues" evidence="1">
    <location>
        <begin position="299"/>
        <end position="318"/>
    </location>
</feature>
<feature type="compositionally biased region" description="Basic and acidic residues" evidence="1">
    <location>
        <begin position="223"/>
        <end position="239"/>
    </location>
</feature>
<feature type="compositionally biased region" description="Basic and acidic residues" evidence="1">
    <location>
        <begin position="105"/>
        <end position="115"/>
    </location>
</feature>
<protein>
    <submittedName>
        <fullName evidence="2">Uncharacterized protein</fullName>
    </submittedName>
</protein>
<reference evidence="2" key="1">
    <citation type="journal article" date="2019" name="Beilstein J. Org. Chem.">
        <title>Nanangenines: drimane sesquiterpenoids as the dominant metabolite cohort of a novel Australian fungus, Aspergillus nanangensis.</title>
        <authorList>
            <person name="Lacey H.J."/>
            <person name="Gilchrist C.L.M."/>
            <person name="Crombie A."/>
            <person name="Kalaitzis J.A."/>
            <person name="Vuong D."/>
            <person name="Rutledge P.J."/>
            <person name="Turner P."/>
            <person name="Pitt J.I."/>
            <person name="Lacey E."/>
            <person name="Chooi Y.H."/>
            <person name="Piggott A.M."/>
        </authorList>
    </citation>
    <scope>NUCLEOTIDE SEQUENCE</scope>
    <source>
        <strain evidence="2">MST-FP2251</strain>
    </source>
</reference>
<feature type="compositionally biased region" description="Polar residues" evidence="1">
    <location>
        <begin position="247"/>
        <end position="261"/>
    </location>
</feature>
<comment type="caution">
    <text evidence="2">The sequence shown here is derived from an EMBL/GenBank/DDBJ whole genome shotgun (WGS) entry which is preliminary data.</text>
</comment>
<feature type="region of interest" description="Disordered" evidence="1">
    <location>
        <begin position="195"/>
        <end position="352"/>
    </location>
</feature>
<evidence type="ECO:0000256" key="1">
    <source>
        <dbReference type="SAM" id="MobiDB-lite"/>
    </source>
</evidence>
<feature type="compositionally biased region" description="Polar residues" evidence="1">
    <location>
        <begin position="213"/>
        <end position="222"/>
    </location>
</feature>
<dbReference type="EMBL" id="VCAU01000033">
    <property type="protein sequence ID" value="KAF9889700.1"/>
    <property type="molecule type" value="Genomic_DNA"/>
</dbReference>
<name>A0AAD4CNC0_ASPNN</name>
<feature type="region of interest" description="Disordered" evidence="1">
    <location>
        <begin position="24"/>
        <end position="115"/>
    </location>
</feature>
<proteinExistence type="predicted"/>
<feature type="compositionally biased region" description="Polar residues" evidence="1">
    <location>
        <begin position="267"/>
        <end position="276"/>
    </location>
</feature>
<sequence>MWLYRGAQSAVFYYATCTPCANSVDRRKRRKDAARSKREKAKLEAVVTDQPRPFPQPTPFSTNQGWMEEIALGPGPPARRGGHRSAHRRTESWNTDGLSAGSCQDLDKGAKKDKSSLIQPLEDRWNRLRNQREDEPLWGRELEVKGSSVGLSGRGRADKSEPGKYYIARVPPVNDLHPPIVSGPKSRAETRWMLQPPPSAKVMAGKERFGVSTPPSKSYRTLSSDRDRRVGKPAVERQPQRLLPPISTETPGLQDSLSSPTPVTPLNLRTPQTPGPQSDLPLRPPSPTALSYSRDESQLVITTSMHSPSEVSLMSSPADSEVESPRGSLQSPGTPISRPCSKDANDGHQPFRPSISKTLSTLHGDPKKVHLFHVEINDGPPDVAIGEFERLRPWRWSMDI</sequence>
<reference evidence="2" key="2">
    <citation type="submission" date="2020-02" db="EMBL/GenBank/DDBJ databases">
        <authorList>
            <person name="Gilchrist C.L.M."/>
            <person name="Chooi Y.-H."/>
        </authorList>
    </citation>
    <scope>NUCLEOTIDE SEQUENCE</scope>
    <source>
        <strain evidence="2">MST-FP2251</strain>
    </source>
</reference>
<evidence type="ECO:0000313" key="2">
    <source>
        <dbReference type="EMBL" id="KAF9889700.1"/>
    </source>
</evidence>
<feature type="compositionally biased region" description="Basic residues" evidence="1">
    <location>
        <begin position="26"/>
        <end position="40"/>
    </location>
</feature>
<gene>
    <name evidence="2" type="ORF">FE257_007006</name>
</gene>
<accession>A0AAD4CNC0</accession>
<evidence type="ECO:0000313" key="3">
    <source>
        <dbReference type="Proteomes" id="UP001194746"/>
    </source>
</evidence>
<organism evidence="2 3">
    <name type="scientific">Aspergillus nanangensis</name>
    <dbReference type="NCBI Taxonomy" id="2582783"/>
    <lineage>
        <taxon>Eukaryota</taxon>
        <taxon>Fungi</taxon>
        <taxon>Dikarya</taxon>
        <taxon>Ascomycota</taxon>
        <taxon>Pezizomycotina</taxon>
        <taxon>Eurotiomycetes</taxon>
        <taxon>Eurotiomycetidae</taxon>
        <taxon>Eurotiales</taxon>
        <taxon>Aspergillaceae</taxon>
        <taxon>Aspergillus</taxon>
        <taxon>Aspergillus subgen. Circumdati</taxon>
    </lineage>
</organism>
<dbReference type="Proteomes" id="UP001194746">
    <property type="component" value="Unassembled WGS sequence"/>
</dbReference>
<dbReference type="AlphaFoldDB" id="A0AAD4CNC0"/>